<dbReference type="HAMAP" id="MF_00386">
    <property type="entry name" value="UPF0161_YidD"/>
    <property type="match status" value="1"/>
</dbReference>
<dbReference type="OrthoDB" id="9801753at2"/>
<dbReference type="AlphaFoldDB" id="A0A2M9XHF3"/>
<evidence type="ECO:0000256" key="1">
    <source>
        <dbReference type="HAMAP-Rule" id="MF_00386"/>
    </source>
</evidence>
<reference evidence="2 3" key="1">
    <citation type="submission" date="2017-07" db="EMBL/GenBank/DDBJ databases">
        <title>Leptospira spp. isolated from tropical soils.</title>
        <authorList>
            <person name="Thibeaux R."/>
            <person name="Iraola G."/>
            <person name="Ferres I."/>
            <person name="Bierque E."/>
            <person name="Girault D."/>
            <person name="Soupe-Gilbert M.-E."/>
            <person name="Picardeau M."/>
            <person name="Goarant C."/>
        </authorList>
    </citation>
    <scope>NUCLEOTIDE SEQUENCE [LARGE SCALE GENOMIC DNA]</scope>
    <source>
        <strain evidence="2 3">MCA1-C-A1</strain>
    </source>
</reference>
<comment type="subcellular location">
    <subcellularLocation>
        <location evidence="1">Cell membrane</location>
        <topology evidence="1">Peripheral membrane protein</topology>
        <orientation evidence="1">Cytoplasmic side</orientation>
    </subcellularLocation>
</comment>
<dbReference type="SMART" id="SM01234">
    <property type="entry name" value="Haemolytic"/>
    <property type="match status" value="1"/>
</dbReference>
<dbReference type="Proteomes" id="UP000232196">
    <property type="component" value="Unassembled WGS sequence"/>
</dbReference>
<dbReference type="Pfam" id="PF01809">
    <property type="entry name" value="YidD"/>
    <property type="match status" value="1"/>
</dbReference>
<dbReference type="NCBIfam" id="TIGR00278">
    <property type="entry name" value="membrane protein insertion efficiency factor YidD"/>
    <property type="match status" value="1"/>
</dbReference>
<keyword evidence="1" id="KW-0472">Membrane</keyword>
<dbReference type="InterPro" id="IPR002696">
    <property type="entry name" value="Membr_insert_effic_factor_YidD"/>
</dbReference>
<gene>
    <name evidence="2" type="primary">yidD</name>
    <name evidence="2" type="ORF">CH357_00035</name>
</gene>
<accession>A0A2M9XHF3</accession>
<dbReference type="EMBL" id="NPDN01000001">
    <property type="protein sequence ID" value="PJZ27002.1"/>
    <property type="molecule type" value="Genomic_DNA"/>
</dbReference>
<dbReference type="RefSeq" id="WP_100704754.1">
    <property type="nucleotide sequence ID" value="NZ_NPDL01000004.1"/>
</dbReference>
<comment type="caution">
    <text evidence="2">The sequence shown here is derived from an EMBL/GenBank/DDBJ whole genome shotgun (WGS) entry which is preliminary data.</text>
</comment>
<evidence type="ECO:0000313" key="2">
    <source>
        <dbReference type="EMBL" id="PJZ27002.1"/>
    </source>
</evidence>
<evidence type="ECO:0000313" key="3">
    <source>
        <dbReference type="Proteomes" id="UP000232196"/>
    </source>
</evidence>
<comment type="function">
    <text evidence="1">Could be involved in insertion of integral membrane proteins into the membrane.</text>
</comment>
<name>A0A2M9XHF3_9LEPT</name>
<keyword evidence="3" id="KW-1185">Reference proteome</keyword>
<organism evidence="2 3">
    <name type="scientific">Leptospira hartskeerlii</name>
    <dbReference type="NCBI Taxonomy" id="2023177"/>
    <lineage>
        <taxon>Bacteria</taxon>
        <taxon>Pseudomonadati</taxon>
        <taxon>Spirochaetota</taxon>
        <taxon>Spirochaetia</taxon>
        <taxon>Leptospirales</taxon>
        <taxon>Leptospiraceae</taxon>
        <taxon>Leptospira</taxon>
    </lineage>
</organism>
<keyword evidence="1" id="KW-1003">Cell membrane</keyword>
<dbReference type="PANTHER" id="PTHR33383">
    <property type="entry name" value="MEMBRANE PROTEIN INSERTION EFFICIENCY FACTOR-RELATED"/>
    <property type="match status" value="1"/>
</dbReference>
<protein>
    <recommendedName>
        <fullName evidence="1">Putative membrane protein insertion efficiency factor</fullName>
    </recommendedName>
</protein>
<sequence length="75" mass="8776">MNRLAIFLIRIYKRWISPILPPSCRFHPSCSEYAMQAFQEYDFLSATYLSTKRILKCNPLFAAGEDPLPPNPRRN</sequence>
<dbReference type="PANTHER" id="PTHR33383:SF1">
    <property type="entry name" value="MEMBRANE PROTEIN INSERTION EFFICIENCY FACTOR-RELATED"/>
    <property type="match status" value="1"/>
</dbReference>
<dbReference type="GO" id="GO:0005886">
    <property type="term" value="C:plasma membrane"/>
    <property type="evidence" value="ECO:0007669"/>
    <property type="project" value="UniProtKB-SubCell"/>
</dbReference>
<proteinExistence type="inferred from homology"/>
<comment type="similarity">
    <text evidence="1">Belongs to the UPF0161 family.</text>
</comment>